<evidence type="ECO:0000256" key="3">
    <source>
        <dbReference type="ARBA" id="ARBA00022475"/>
    </source>
</evidence>
<evidence type="ECO:0000259" key="9">
    <source>
        <dbReference type="Pfam" id="PF10099"/>
    </source>
</evidence>
<dbReference type="Proteomes" id="UP000606991">
    <property type="component" value="Unassembled WGS sequence"/>
</dbReference>
<protein>
    <recommendedName>
        <fullName evidence="8">Regulator of SigK</fullName>
    </recommendedName>
    <alternativeName>
        <fullName evidence="7">Sigma-K anti-sigma factor RskA</fullName>
    </alternativeName>
</protein>
<dbReference type="PANTHER" id="PTHR37461">
    <property type="entry name" value="ANTI-SIGMA-K FACTOR RSKA"/>
    <property type="match status" value="1"/>
</dbReference>
<dbReference type="RefSeq" id="WP_337311425.1">
    <property type="nucleotide sequence ID" value="NZ_JAEKNS010000083.1"/>
</dbReference>
<comment type="caution">
    <text evidence="10">The sequence shown here is derived from an EMBL/GenBank/DDBJ whole genome shotgun (WGS) entry which is preliminary data.</text>
</comment>
<dbReference type="InterPro" id="IPR018764">
    <property type="entry name" value="RskA_C"/>
</dbReference>
<name>A0A934K088_9BACT</name>
<sequence length="248" mass="25003">MISHQDAEVLAAALSVGSLDAEEQSALQLHLSGCAECRRVAGEYMAAAARLPLALEPVHPPPELRGRLMRAVYAETTQAAERAARAQPAPWWHRLWDAIPASRGLTALAGAAAVAVIALSSWAVLNRQNGAPAPVAVAVALTATAAAPHASAQLTYQRGGNEAVLTASGLPSPGAVSAGGSVYEVWLIRSDGLAVAAAYLSHNPDGTWSAAVHGDLAAYSAVAATAEPAGGSATPTGAKVIQGSISAS</sequence>
<dbReference type="EMBL" id="JAEKNS010000083">
    <property type="protein sequence ID" value="MBJ7594857.1"/>
    <property type="molecule type" value="Genomic_DNA"/>
</dbReference>
<dbReference type="Pfam" id="PF10099">
    <property type="entry name" value="RskA_C"/>
    <property type="match status" value="1"/>
</dbReference>
<accession>A0A934K088</accession>
<keyword evidence="6" id="KW-0472">Membrane</keyword>
<evidence type="ECO:0000256" key="8">
    <source>
        <dbReference type="ARBA" id="ARBA00030803"/>
    </source>
</evidence>
<organism evidence="10 11">
    <name type="scientific">Candidatus Aeolococcus gillhamiae</name>
    <dbReference type="NCBI Taxonomy" id="3127015"/>
    <lineage>
        <taxon>Bacteria</taxon>
        <taxon>Bacillati</taxon>
        <taxon>Candidatus Dormiibacterota</taxon>
        <taxon>Candidatus Dormibacteria</taxon>
        <taxon>Candidatus Aeolococcales</taxon>
        <taxon>Candidatus Aeolococcaceae</taxon>
        <taxon>Candidatus Aeolococcus</taxon>
    </lineage>
</organism>
<keyword evidence="3" id="KW-1003">Cell membrane</keyword>
<feature type="domain" description="Anti-sigma K factor RskA C-terminal" evidence="9">
    <location>
        <begin position="108"/>
        <end position="237"/>
    </location>
</feature>
<dbReference type="Gene3D" id="1.10.10.1320">
    <property type="entry name" value="Anti-sigma factor, zinc-finger domain"/>
    <property type="match status" value="1"/>
</dbReference>
<dbReference type="InterPro" id="IPR041916">
    <property type="entry name" value="Anti_sigma_zinc_sf"/>
</dbReference>
<keyword evidence="4" id="KW-0812">Transmembrane</keyword>
<evidence type="ECO:0000313" key="11">
    <source>
        <dbReference type="Proteomes" id="UP000606991"/>
    </source>
</evidence>
<dbReference type="PANTHER" id="PTHR37461:SF1">
    <property type="entry name" value="ANTI-SIGMA-K FACTOR RSKA"/>
    <property type="match status" value="1"/>
</dbReference>
<evidence type="ECO:0000256" key="2">
    <source>
        <dbReference type="ARBA" id="ARBA00004236"/>
    </source>
</evidence>
<dbReference type="GO" id="GO:0005886">
    <property type="term" value="C:plasma membrane"/>
    <property type="evidence" value="ECO:0007669"/>
    <property type="project" value="UniProtKB-SubCell"/>
</dbReference>
<dbReference type="InterPro" id="IPR051474">
    <property type="entry name" value="Anti-sigma-K/W_factor"/>
</dbReference>
<evidence type="ECO:0000256" key="4">
    <source>
        <dbReference type="ARBA" id="ARBA00022692"/>
    </source>
</evidence>
<evidence type="ECO:0000256" key="1">
    <source>
        <dbReference type="ARBA" id="ARBA00004167"/>
    </source>
</evidence>
<gene>
    <name evidence="10" type="ORF">JF886_08345</name>
</gene>
<evidence type="ECO:0000256" key="5">
    <source>
        <dbReference type="ARBA" id="ARBA00022989"/>
    </source>
</evidence>
<comment type="subcellular location">
    <subcellularLocation>
        <location evidence="2">Cell membrane</location>
    </subcellularLocation>
    <subcellularLocation>
        <location evidence="1">Membrane</location>
        <topology evidence="1">Single-pass membrane protein</topology>
    </subcellularLocation>
</comment>
<dbReference type="GO" id="GO:0016989">
    <property type="term" value="F:sigma factor antagonist activity"/>
    <property type="evidence" value="ECO:0007669"/>
    <property type="project" value="TreeGrafter"/>
</dbReference>
<dbReference type="AlphaFoldDB" id="A0A934K088"/>
<keyword evidence="5" id="KW-1133">Transmembrane helix</keyword>
<evidence type="ECO:0000313" key="10">
    <source>
        <dbReference type="EMBL" id="MBJ7594857.1"/>
    </source>
</evidence>
<evidence type="ECO:0000256" key="6">
    <source>
        <dbReference type="ARBA" id="ARBA00023136"/>
    </source>
</evidence>
<proteinExistence type="predicted"/>
<evidence type="ECO:0000256" key="7">
    <source>
        <dbReference type="ARBA" id="ARBA00029829"/>
    </source>
</evidence>
<dbReference type="GO" id="GO:0006417">
    <property type="term" value="P:regulation of translation"/>
    <property type="evidence" value="ECO:0007669"/>
    <property type="project" value="TreeGrafter"/>
</dbReference>
<reference evidence="10 11" key="1">
    <citation type="submission" date="2020-10" db="EMBL/GenBank/DDBJ databases">
        <title>Ca. Dormibacterota MAGs.</title>
        <authorList>
            <person name="Montgomery K."/>
        </authorList>
    </citation>
    <scope>NUCLEOTIDE SEQUENCE [LARGE SCALE GENOMIC DNA]</scope>
    <source>
        <strain evidence="10">SC8812_S17_18</strain>
    </source>
</reference>